<feature type="region of interest" description="Disordered" evidence="2">
    <location>
        <begin position="225"/>
        <end position="244"/>
    </location>
</feature>
<accession>A0ABQ9K699</accession>
<feature type="repeat" description="ANK" evidence="1">
    <location>
        <begin position="502"/>
        <end position="534"/>
    </location>
</feature>
<dbReference type="PROSITE" id="PS50088">
    <property type="entry name" value="ANK_REPEAT"/>
    <property type="match status" value="1"/>
</dbReference>
<proteinExistence type="predicted"/>
<dbReference type="PANTHER" id="PTHR15897">
    <property type="entry name" value="ANKYRIN REPEAT AND MYND DOMAIN PROTEIN 1"/>
    <property type="match status" value="1"/>
</dbReference>
<evidence type="ECO:0000313" key="3">
    <source>
        <dbReference type="EMBL" id="KAJ8986146.1"/>
    </source>
</evidence>
<gene>
    <name evidence="3" type="ORF">NQ317_005619</name>
</gene>
<comment type="caution">
    <text evidence="3">The sequence shown here is derived from an EMBL/GenBank/DDBJ whole genome shotgun (WGS) entry which is preliminary data.</text>
</comment>
<dbReference type="Proteomes" id="UP001162164">
    <property type="component" value="Unassembled WGS sequence"/>
</dbReference>
<keyword evidence="4" id="KW-1185">Reference proteome</keyword>
<evidence type="ECO:0000313" key="4">
    <source>
        <dbReference type="Proteomes" id="UP001162164"/>
    </source>
</evidence>
<dbReference type="Gene3D" id="1.25.40.20">
    <property type="entry name" value="Ankyrin repeat-containing domain"/>
    <property type="match status" value="2"/>
</dbReference>
<dbReference type="SMART" id="SM00248">
    <property type="entry name" value="ANK"/>
    <property type="match status" value="4"/>
</dbReference>
<feature type="compositionally biased region" description="Basic residues" evidence="2">
    <location>
        <begin position="1016"/>
        <end position="1045"/>
    </location>
</feature>
<feature type="region of interest" description="Disordered" evidence="2">
    <location>
        <begin position="1016"/>
        <end position="1065"/>
    </location>
</feature>
<reference evidence="3" key="1">
    <citation type="journal article" date="2023" name="Insect Mol. Biol.">
        <title>Genome sequencing provides insights into the evolution of gene families encoding plant cell wall-degrading enzymes in longhorned beetles.</title>
        <authorList>
            <person name="Shin N.R."/>
            <person name="Okamura Y."/>
            <person name="Kirsch R."/>
            <person name="Pauchet Y."/>
        </authorList>
    </citation>
    <scope>NUCLEOTIDE SEQUENCE</scope>
    <source>
        <strain evidence="3">MMC_N1</strain>
    </source>
</reference>
<dbReference type="InterPro" id="IPR002110">
    <property type="entry name" value="Ankyrin_rpt"/>
</dbReference>
<evidence type="ECO:0000256" key="1">
    <source>
        <dbReference type="PROSITE-ProRule" id="PRU00023"/>
    </source>
</evidence>
<feature type="region of interest" description="Disordered" evidence="2">
    <location>
        <begin position="908"/>
        <end position="934"/>
    </location>
</feature>
<feature type="non-terminal residue" evidence="3">
    <location>
        <position position="1065"/>
    </location>
</feature>
<keyword evidence="1" id="KW-0040">ANK repeat</keyword>
<dbReference type="InterPro" id="IPR036770">
    <property type="entry name" value="Ankyrin_rpt-contain_sf"/>
</dbReference>
<dbReference type="SUPFAM" id="SSF48403">
    <property type="entry name" value="Ankyrin repeat"/>
    <property type="match status" value="1"/>
</dbReference>
<dbReference type="SUPFAM" id="SSF82185">
    <property type="entry name" value="Histone H3 K4-specific methyltransferase SET7/9 N-terminal domain"/>
    <property type="match status" value="1"/>
</dbReference>
<dbReference type="InterPro" id="IPR053064">
    <property type="entry name" value="Ankyrin-MYND_domain-protein"/>
</dbReference>
<feature type="compositionally biased region" description="Basic residues" evidence="2">
    <location>
        <begin position="911"/>
        <end position="934"/>
    </location>
</feature>
<sequence length="1065" mass="121069">MKEQGTNIQFRDWEKKISREWYADYPQRYSGDTFQNNIHGNGFYFINKEEKQFYDGLFYANKLEGYSQIFYGDGSHFQGLFKDNKRLGPGVFTYPNDEQDIGLWDRFSLARLETVIEPNVIPRLGNTAVGKVKLLKYRYLVPVCPEETDIAEELLTELGANSLTLNNSNKLYNLEVENKNNIFFDKKAFDAKFYPVHDCSIDILITEEDGEEEEPETAEVGYRPEEEQLGDGEECPKGSPIDTGRIHQISDELESIEYKIKHIRRTKHLVSKKVEYCKSCCYDNVGNAIEEEVSVKNLLDVQDFHFFAKAEISGEHGTSFTTSEHENDSALEKCEEASAHINVPTFKIEDYLMDTCDCHEEMHIGDLDILEKQLEALSRDEIFYEALRKSLQKKLKYHLKKSEECTDKVKTKQVVVNELLAWNNEELSMNMLKHSFLHRRSEYMVLFSVSRLLKGKRDAFGEPGSHERNCMAFLKSCCKGSVKQILNTVRKNRINVNLCDARGNSGIFFAAANGKSHLVPILVNFGAKLDQVNDEGLTPLSLCFLIYLAVYHNRFDWENSFLPELNLPPDDQRNSARKWNVEQSQLRLNQDIPETSALERSETKGLNKLLAGRSLKQPTDGPKESYVFDTSFKVYQEPKKAKGKGKAGKKGIQPPMQPVVEPATLEFKLKARSLKASKKGDRLSTGTCENEALVRHVLARDANVNVTIDEGLTSLHVIASLRCCQENVDILTTLLEFDAQPNTRTNTSHWLAQKTVVLGKSRNVDEYDDNGKNPLHILCLRRDFPTDTCGYFENIATMLILHEIEANDTYLGHTPLSLAVLAGNFNLVQIFLKMVPIPIDPHRQLEYGMGNVLTLFILKRYDNCLPLEKASDMLKLLVEFNVNPLGSVGDFENAIAFMDKEHEVIKVEKGKGKKGKKDKKKSKSSKGSKKSKKGKERDTIIKYIQLEAVKHLYNLAEAGMMNYGFTKVLAEFLTPPVAIDLLTALFNRGTIKTARFDKEVCLNVLEFVEKYQKVVKVKKPKKDKGKKKGKKKDKKKDKKSKKSKSSSKSSSESGTTIPEPPPPTF</sequence>
<evidence type="ECO:0008006" key="5">
    <source>
        <dbReference type="Google" id="ProtNLM"/>
    </source>
</evidence>
<dbReference type="EMBL" id="JAPWTJ010000002">
    <property type="protein sequence ID" value="KAJ8986146.1"/>
    <property type="molecule type" value="Genomic_DNA"/>
</dbReference>
<evidence type="ECO:0000256" key="2">
    <source>
        <dbReference type="SAM" id="MobiDB-lite"/>
    </source>
</evidence>
<organism evidence="3 4">
    <name type="scientific">Molorchus minor</name>
    <dbReference type="NCBI Taxonomy" id="1323400"/>
    <lineage>
        <taxon>Eukaryota</taxon>
        <taxon>Metazoa</taxon>
        <taxon>Ecdysozoa</taxon>
        <taxon>Arthropoda</taxon>
        <taxon>Hexapoda</taxon>
        <taxon>Insecta</taxon>
        <taxon>Pterygota</taxon>
        <taxon>Neoptera</taxon>
        <taxon>Endopterygota</taxon>
        <taxon>Coleoptera</taxon>
        <taxon>Polyphaga</taxon>
        <taxon>Cucujiformia</taxon>
        <taxon>Chrysomeloidea</taxon>
        <taxon>Cerambycidae</taxon>
        <taxon>Lamiinae</taxon>
        <taxon>Monochamini</taxon>
        <taxon>Molorchus</taxon>
    </lineage>
</organism>
<name>A0ABQ9K699_9CUCU</name>
<dbReference type="PANTHER" id="PTHR15897:SF2">
    <property type="entry name" value="ANKYRIN REPEAT AND MYND DOMAIN-CONTAINING PROTEIN 1"/>
    <property type="match status" value="1"/>
</dbReference>
<protein>
    <recommendedName>
        <fullName evidence="5">Ankyrin repeat and MYND domain-containing protein 1</fullName>
    </recommendedName>
</protein>